<dbReference type="Proteomes" id="UP000012317">
    <property type="component" value="Unassembled WGS sequence"/>
</dbReference>
<proteinExistence type="predicted"/>
<dbReference type="EMBL" id="APLF01000001">
    <property type="protein sequence ID" value="EMY82600.1"/>
    <property type="molecule type" value="Genomic_DNA"/>
</dbReference>
<comment type="caution">
    <text evidence="1">The sequence shown here is derived from an EMBL/GenBank/DDBJ whole genome shotgun (WGS) entry which is preliminary data.</text>
</comment>
<accession>N1WUA9</accession>
<name>N1WUA9_9FLAO</name>
<sequence length="62" mass="7209">MVLHRCKRNAVVNLGVNLGLGAQLFTKDNFRLFAEGKYIISELDRFVLSVGMLLIFKEYLFW</sequence>
<protein>
    <submittedName>
        <fullName evidence="1">Uncharacterized protein</fullName>
    </submittedName>
</protein>
<reference evidence="1 2" key="1">
    <citation type="journal article" date="2014" name="Genome Biol. Evol.">
        <title>Extensive gene acquisition in the extremely psychrophilic bacterial species Psychroflexus torquis and the link to sea-ice ecosystem specialism.</title>
        <authorList>
            <person name="Feng S."/>
            <person name="Powell S.M."/>
            <person name="Wilson R."/>
            <person name="Bowman J.P."/>
        </authorList>
    </citation>
    <scope>NUCLEOTIDE SEQUENCE [LARGE SCALE GENOMIC DNA]</scope>
    <source>
        <strain evidence="1 2">ACAM 44</strain>
    </source>
</reference>
<dbReference type="AlphaFoldDB" id="N1WUA9"/>
<organism evidence="1 2">
    <name type="scientific">Psychroflexus gondwanensis ACAM 44</name>
    <dbReference type="NCBI Taxonomy" id="1189619"/>
    <lineage>
        <taxon>Bacteria</taxon>
        <taxon>Pseudomonadati</taxon>
        <taxon>Bacteroidota</taxon>
        <taxon>Flavobacteriia</taxon>
        <taxon>Flavobacteriales</taxon>
        <taxon>Flavobacteriaceae</taxon>
        <taxon>Psychroflexus</taxon>
    </lineage>
</organism>
<evidence type="ECO:0000313" key="2">
    <source>
        <dbReference type="Proteomes" id="UP000012317"/>
    </source>
</evidence>
<gene>
    <name evidence="1" type="ORF">pgond44_00710</name>
</gene>
<dbReference type="STRING" id="1189619.pgond44_00710"/>
<keyword evidence="2" id="KW-1185">Reference proteome</keyword>
<dbReference type="eggNOG" id="COG3637">
    <property type="taxonomic scope" value="Bacteria"/>
</dbReference>
<evidence type="ECO:0000313" key="1">
    <source>
        <dbReference type="EMBL" id="EMY82600.1"/>
    </source>
</evidence>